<evidence type="ECO:0000259" key="2">
    <source>
        <dbReference type="Pfam" id="PF02517"/>
    </source>
</evidence>
<evidence type="ECO:0000313" key="4">
    <source>
        <dbReference type="Proteomes" id="UP001589810"/>
    </source>
</evidence>
<feature type="transmembrane region" description="Helical" evidence="1">
    <location>
        <begin position="88"/>
        <end position="109"/>
    </location>
</feature>
<reference evidence="3 4" key="1">
    <citation type="submission" date="2024-09" db="EMBL/GenBank/DDBJ databases">
        <authorList>
            <person name="Sun Q."/>
            <person name="Mori K."/>
        </authorList>
    </citation>
    <scope>NUCLEOTIDE SEQUENCE [LARGE SCALE GENOMIC DNA]</scope>
    <source>
        <strain evidence="3 4">TBRC 1432</strain>
    </source>
</reference>
<dbReference type="RefSeq" id="WP_273935200.1">
    <property type="nucleotide sequence ID" value="NZ_CP097263.1"/>
</dbReference>
<protein>
    <submittedName>
        <fullName evidence="3">Lysostaphin resistance A-like protein</fullName>
    </submittedName>
</protein>
<sequence>MDEQRQQDPPADLSWGLTAFLLGFGLYYLVSLLIIGFLPAPDGPRSGVRLVVPFVANLFLGLVPWWFSRRYGRGGVKDFGFVPNRRDLQVGLSWGIGSLIAGLLVSLLLQHLIPPTTSPVSSHLDGWLVGYSLFLVIGAPITEELLVRGALWGALEHYGVPRLTILVLTALVFAFIHLEPARLASLFAQGIAIGGARLVTGRVGASMVAHATNNLLPGIFTIVGI</sequence>
<dbReference type="EMBL" id="JBHLUD010000007">
    <property type="protein sequence ID" value="MFC0543707.1"/>
    <property type="molecule type" value="Genomic_DNA"/>
</dbReference>
<feature type="transmembrane region" description="Helical" evidence="1">
    <location>
        <begin position="12"/>
        <end position="38"/>
    </location>
</feature>
<organism evidence="3 4">
    <name type="scientific">Kutzneria chonburiensis</name>
    <dbReference type="NCBI Taxonomy" id="1483604"/>
    <lineage>
        <taxon>Bacteria</taxon>
        <taxon>Bacillati</taxon>
        <taxon>Actinomycetota</taxon>
        <taxon>Actinomycetes</taxon>
        <taxon>Pseudonocardiales</taxon>
        <taxon>Pseudonocardiaceae</taxon>
        <taxon>Kutzneria</taxon>
    </lineage>
</organism>
<keyword evidence="1" id="KW-0812">Transmembrane</keyword>
<accession>A0ABV6MU69</accession>
<name>A0ABV6MU69_9PSEU</name>
<feature type="transmembrane region" description="Helical" evidence="1">
    <location>
        <begin position="129"/>
        <end position="147"/>
    </location>
</feature>
<comment type="caution">
    <text evidence="3">The sequence shown here is derived from an EMBL/GenBank/DDBJ whole genome shotgun (WGS) entry which is preliminary data.</text>
</comment>
<feature type="domain" description="CAAX prenyl protease 2/Lysostaphin resistance protein A-like" evidence="2">
    <location>
        <begin position="127"/>
        <end position="216"/>
    </location>
</feature>
<feature type="transmembrane region" description="Helical" evidence="1">
    <location>
        <begin position="50"/>
        <end position="67"/>
    </location>
</feature>
<proteinExistence type="predicted"/>
<dbReference type="InterPro" id="IPR003675">
    <property type="entry name" value="Rce1/LyrA-like_dom"/>
</dbReference>
<keyword evidence="1" id="KW-1133">Transmembrane helix</keyword>
<gene>
    <name evidence="3" type="ORF">ACFFH7_19545</name>
</gene>
<feature type="transmembrane region" description="Helical" evidence="1">
    <location>
        <begin position="159"/>
        <end position="178"/>
    </location>
</feature>
<dbReference type="Proteomes" id="UP001589810">
    <property type="component" value="Unassembled WGS sequence"/>
</dbReference>
<evidence type="ECO:0000256" key="1">
    <source>
        <dbReference type="SAM" id="Phobius"/>
    </source>
</evidence>
<dbReference type="Pfam" id="PF02517">
    <property type="entry name" value="Rce1-like"/>
    <property type="match status" value="1"/>
</dbReference>
<keyword evidence="4" id="KW-1185">Reference proteome</keyword>
<evidence type="ECO:0000313" key="3">
    <source>
        <dbReference type="EMBL" id="MFC0543707.1"/>
    </source>
</evidence>
<keyword evidence="1" id="KW-0472">Membrane</keyword>